<evidence type="ECO:0000256" key="1">
    <source>
        <dbReference type="ARBA" id="ARBA00004141"/>
    </source>
</evidence>
<feature type="transmembrane region" description="Helical" evidence="5">
    <location>
        <begin position="163"/>
        <end position="191"/>
    </location>
</feature>
<feature type="transmembrane region" description="Helical" evidence="5">
    <location>
        <begin position="273"/>
        <end position="299"/>
    </location>
</feature>
<proteinExistence type="predicted"/>
<dbReference type="EMBL" id="JANRHJ010000018">
    <property type="protein sequence ID" value="MCR8875041.1"/>
    <property type="molecule type" value="Genomic_DNA"/>
</dbReference>
<keyword evidence="7" id="KW-1185">Reference proteome</keyword>
<dbReference type="Gene3D" id="1.20.1530.20">
    <property type="match status" value="1"/>
</dbReference>
<keyword evidence="2 5" id="KW-0812">Transmembrane</keyword>
<dbReference type="GO" id="GO:0016020">
    <property type="term" value="C:membrane"/>
    <property type="evidence" value="ECO:0007669"/>
    <property type="project" value="UniProtKB-SubCell"/>
</dbReference>
<dbReference type="RefSeq" id="WP_022339657.1">
    <property type="nucleotide sequence ID" value="NZ_CALULB010000018.1"/>
</dbReference>
<evidence type="ECO:0000313" key="7">
    <source>
        <dbReference type="Proteomes" id="UP001204579"/>
    </source>
</evidence>
<dbReference type="Proteomes" id="UP001204579">
    <property type="component" value="Unassembled WGS sequence"/>
</dbReference>
<evidence type="ECO:0000256" key="3">
    <source>
        <dbReference type="ARBA" id="ARBA00022989"/>
    </source>
</evidence>
<feature type="transmembrane region" description="Helical" evidence="5">
    <location>
        <begin position="203"/>
        <end position="225"/>
    </location>
</feature>
<reference evidence="6 7" key="1">
    <citation type="submission" date="2022-08" db="EMBL/GenBank/DDBJ databases">
        <authorList>
            <person name="Zeman M."/>
            <person name="Kubasova T."/>
        </authorList>
    </citation>
    <scope>NUCLEOTIDE SEQUENCE [LARGE SCALE GENOMIC DNA]</scope>
    <source>
        <strain evidence="6 7">ET62</strain>
    </source>
</reference>
<feature type="transmembrane region" description="Helical" evidence="5">
    <location>
        <begin position="100"/>
        <end position="120"/>
    </location>
</feature>
<evidence type="ECO:0000313" key="6">
    <source>
        <dbReference type="EMBL" id="MCR8875041.1"/>
    </source>
</evidence>
<comment type="caution">
    <text evidence="6">The sequence shown here is derived from an EMBL/GenBank/DDBJ whole genome shotgun (WGS) entry which is preliminary data.</text>
</comment>
<feature type="transmembrane region" description="Helical" evidence="5">
    <location>
        <begin position="231"/>
        <end position="252"/>
    </location>
</feature>
<dbReference type="GeneID" id="82444382"/>
<evidence type="ECO:0000256" key="4">
    <source>
        <dbReference type="ARBA" id="ARBA00023136"/>
    </source>
</evidence>
<feature type="transmembrane region" description="Helical" evidence="5">
    <location>
        <begin position="38"/>
        <end position="60"/>
    </location>
</feature>
<protein>
    <submittedName>
        <fullName evidence="6">Bile acid:sodium symporter</fullName>
    </submittedName>
</protein>
<dbReference type="InterPro" id="IPR002657">
    <property type="entry name" value="BilAc:Na_symport/Acr3"/>
</dbReference>
<feature type="transmembrane region" description="Helical" evidence="5">
    <location>
        <begin position="132"/>
        <end position="151"/>
    </location>
</feature>
<name>A0AAW5N3F8_9BACT</name>
<gene>
    <name evidence="6" type="ORF">NW209_13640</name>
</gene>
<dbReference type="InterPro" id="IPR038770">
    <property type="entry name" value="Na+/solute_symporter_sf"/>
</dbReference>
<keyword evidence="4 5" id="KW-0472">Membrane</keyword>
<feature type="transmembrane region" description="Helical" evidence="5">
    <location>
        <begin position="72"/>
        <end position="94"/>
    </location>
</feature>
<sequence length="319" mass="35638">MKIIQFIKDWTLPIAMSLGVILYFVYVNLPFLAGTKPFVNHAVAIIQPVLIFLMLFLTFCKVDLSELRPCKWHVWLLLVQAGSFSLLGGILLLFRDMAGGVWMEGAMLCLICPTATAAAVVTRKLGGDAGHLTSYTILSNLLAAFLVPLLVPLVHPNPDMTFWGAFILILGKVFPLLLLPFVAAVLLRYLWPAMHHRLGEFHNLTFYLWAVALMLAIAVTVRSIMHSDYSFGYQAGLAIVSLICCGLQFWIGKRIGRVYHDSISAGQALGQKNTVVAIWMGYTFLTPVTAVAAGFYSVWHNVVNSYQLYQQRKREMVHF</sequence>
<feature type="transmembrane region" description="Helical" evidence="5">
    <location>
        <begin position="12"/>
        <end position="32"/>
    </location>
</feature>
<keyword evidence="3 5" id="KW-1133">Transmembrane helix</keyword>
<comment type="subcellular location">
    <subcellularLocation>
        <location evidence="1">Membrane</location>
        <topology evidence="1">Multi-pass membrane protein</topology>
    </subcellularLocation>
</comment>
<dbReference type="Pfam" id="PF01758">
    <property type="entry name" value="SBF"/>
    <property type="match status" value="1"/>
</dbReference>
<organism evidence="6 7">
    <name type="scientific">Phocaeicola barnesiae</name>
    <dbReference type="NCBI Taxonomy" id="376804"/>
    <lineage>
        <taxon>Bacteria</taxon>
        <taxon>Pseudomonadati</taxon>
        <taxon>Bacteroidota</taxon>
        <taxon>Bacteroidia</taxon>
        <taxon>Bacteroidales</taxon>
        <taxon>Bacteroidaceae</taxon>
        <taxon>Phocaeicola</taxon>
    </lineage>
</organism>
<evidence type="ECO:0000256" key="2">
    <source>
        <dbReference type="ARBA" id="ARBA00022692"/>
    </source>
</evidence>
<dbReference type="AlphaFoldDB" id="A0AAW5N3F8"/>
<accession>A0AAW5N3F8</accession>
<evidence type="ECO:0000256" key="5">
    <source>
        <dbReference type="SAM" id="Phobius"/>
    </source>
</evidence>